<feature type="region of interest" description="Disordered" evidence="4">
    <location>
        <begin position="610"/>
        <end position="698"/>
    </location>
</feature>
<keyword evidence="6" id="KW-1185">Reference proteome</keyword>
<feature type="compositionally biased region" description="Polar residues" evidence="4">
    <location>
        <begin position="663"/>
        <end position="678"/>
    </location>
</feature>
<evidence type="ECO:0000256" key="2">
    <source>
        <dbReference type="ARBA" id="ARBA00023136"/>
    </source>
</evidence>
<feature type="compositionally biased region" description="Gly residues" evidence="4">
    <location>
        <begin position="619"/>
        <end position="633"/>
    </location>
</feature>
<dbReference type="GO" id="GO:0009279">
    <property type="term" value="C:cell outer membrane"/>
    <property type="evidence" value="ECO:0007669"/>
    <property type="project" value="UniProtKB-SubCell"/>
</dbReference>
<name>A0A420EFI0_9SPHN</name>
<evidence type="ECO:0000256" key="4">
    <source>
        <dbReference type="SAM" id="MobiDB-lite"/>
    </source>
</evidence>
<evidence type="ECO:0000313" key="5">
    <source>
        <dbReference type="EMBL" id="RKF19414.1"/>
    </source>
</evidence>
<comment type="subcellular location">
    <subcellularLocation>
        <location evidence="1">Cell outer membrane</location>
    </subcellularLocation>
</comment>
<dbReference type="Gene3D" id="2.40.170.20">
    <property type="entry name" value="TonB-dependent receptor, beta-barrel domain"/>
    <property type="match status" value="2"/>
</dbReference>
<dbReference type="InterPro" id="IPR036942">
    <property type="entry name" value="Beta-barrel_TonB_sf"/>
</dbReference>
<reference evidence="5 6" key="1">
    <citation type="submission" date="2018-09" db="EMBL/GenBank/DDBJ databases">
        <title>Altererythrobacter spongiae sp. nov., isolated from a marine sponge.</title>
        <authorList>
            <person name="Zhuang L."/>
            <person name="Luo L."/>
        </authorList>
    </citation>
    <scope>NUCLEOTIDE SEQUENCE [LARGE SCALE GENOMIC DNA]</scope>
    <source>
        <strain evidence="5 6">HN-Y73</strain>
    </source>
</reference>
<sequence>MTLAVALLTSVPVWAQDPSQSDGAVEDADEIVVVAEKLRGQVDAPQPPILVLNEEDIAAYGTGSLAELMEVLAPQTGSGRGRGGGGMPAFLVNGMRISSFREMRSYPPEAVKAIEILPEEVAQRYGFSANQRVVNIILKDNFSSREVELEYSQPGKGGYSEQDVELTYLRLDGSNRLNINSEFNNTTMLTEAERNIAQAETSLSDIATDPDPAAYRSIVSDKTDGEITANWSSKLADNGSSLSLNGTYERSDSSSLQGLNSVRLTDPEGMTVLRNFGAADPLENRSKTDTFSLGSTLNAPLGEWQVTATLDSSYASSRTETDRDADTSELVSAAAAGSFDIFGAIPRLADAGYETARTKNYSASSLVTAMGSPLYLPAGDLSVTLNAGYGWDRIESDDTRNVNRDIQLTRGDLSAGVNIGVPIASRRDDVWNVIGDISLNFTGGVNHLSDFGTLTDWSAGVTWGPTETLTFTATYIGEDTAPTLAQLGNPEIVTNNVQIYDLVNDDTVLAQVISGGNPDLPKQSARDWKFGLQWDLPFLERSNINIEYFRNRTDDVVASFPTLTPAIEAAFPERVTRAVDGTLLAIDQRPITFSKQEEERIDIGLNLSGSFGKAEIQPSGGGRPGGARAGGERPGTAPSGNPGEKGKNNRSTDESAASDDEQNGSVSADSKTNNQHAETGNKRQTRGPRFGPPGGGKGRWFVNLTNTIELQNKISVSDNGPVLDLLEGDALSSSGNPRYSAKLRGGMFYRGFGGFISGSYTGKSHVDGTSSDIYFNDLVTFDLRLFVDLNQRKTLIEKMPALKNTRLSFRVDNIFDARQHITNADGEVPLRYQPYLVDPTGRFIGMELRKLF</sequence>
<feature type="compositionally biased region" description="Basic and acidic residues" evidence="4">
    <location>
        <begin position="644"/>
        <end position="653"/>
    </location>
</feature>
<dbReference type="InterPro" id="IPR037066">
    <property type="entry name" value="Plug_dom_sf"/>
</dbReference>
<evidence type="ECO:0000256" key="3">
    <source>
        <dbReference type="ARBA" id="ARBA00023237"/>
    </source>
</evidence>
<keyword evidence="2" id="KW-0472">Membrane</keyword>
<organism evidence="5 6">
    <name type="scientific">Altericroceibacterium spongiae</name>
    <dbReference type="NCBI Taxonomy" id="2320269"/>
    <lineage>
        <taxon>Bacteria</taxon>
        <taxon>Pseudomonadati</taxon>
        <taxon>Pseudomonadota</taxon>
        <taxon>Alphaproteobacteria</taxon>
        <taxon>Sphingomonadales</taxon>
        <taxon>Erythrobacteraceae</taxon>
        <taxon>Altericroceibacterium</taxon>
    </lineage>
</organism>
<keyword evidence="5" id="KW-0675">Receptor</keyword>
<dbReference type="AlphaFoldDB" id="A0A420EFI0"/>
<dbReference type="Proteomes" id="UP000284395">
    <property type="component" value="Unassembled WGS sequence"/>
</dbReference>
<evidence type="ECO:0000256" key="1">
    <source>
        <dbReference type="ARBA" id="ARBA00004442"/>
    </source>
</evidence>
<accession>A0A420EFI0</accession>
<keyword evidence="3" id="KW-0998">Cell outer membrane</keyword>
<dbReference type="PANTHER" id="PTHR47234:SF3">
    <property type="entry name" value="SECRETIN_TONB SHORT N-TERMINAL DOMAIN-CONTAINING PROTEIN"/>
    <property type="match status" value="1"/>
</dbReference>
<proteinExistence type="predicted"/>
<gene>
    <name evidence="5" type="ORF">D6851_13290</name>
</gene>
<evidence type="ECO:0000313" key="6">
    <source>
        <dbReference type="Proteomes" id="UP000284395"/>
    </source>
</evidence>
<dbReference type="EMBL" id="RAPF01000006">
    <property type="protein sequence ID" value="RKF19414.1"/>
    <property type="molecule type" value="Genomic_DNA"/>
</dbReference>
<comment type="caution">
    <text evidence="5">The sequence shown here is derived from an EMBL/GenBank/DDBJ whole genome shotgun (WGS) entry which is preliminary data.</text>
</comment>
<dbReference type="PANTHER" id="PTHR47234">
    <property type="match status" value="1"/>
</dbReference>
<dbReference type="SUPFAM" id="SSF56935">
    <property type="entry name" value="Porins"/>
    <property type="match status" value="1"/>
</dbReference>
<dbReference type="OrthoDB" id="7224136at2"/>
<protein>
    <submittedName>
        <fullName evidence="5">TonB-dependent receptor</fullName>
    </submittedName>
</protein>
<dbReference type="Gene3D" id="2.170.130.10">
    <property type="entry name" value="TonB-dependent receptor, plug domain"/>
    <property type="match status" value="1"/>
</dbReference>